<proteinExistence type="predicted"/>
<comment type="caution">
    <text evidence="2">The sequence shown here is derived from an EMBL/GenBank/DDBJ whole genome shotgun (WGS) entry which is preliminary data.</text>
</comment>
<sequence length="78" mass="8688">MDAPESVVTVSARAAEPVRSLENILSPPQLLRNKSEKAKDKNMSLTTGMAFSSRELTYAEEESRGCERSVVEQEEEEN</sequence>
<reference evidence="2 3" key="1">
    <citation type="journal article" date="2021" name="Elife">
        <title>Chloroplast acquisition without the gene transfer in kleptoplastic sea slugs, Plakobranchus ocellatus.</title>
        <authorList>
            <person name="Maeda T."/>
            <person name="Takahashi S."/>
            <person name="Yoshida T."/>
            <person name="Shimamura S."/>
            <person name="Takaki Y."/>
            <person name="Nagai Y."/>
            <person name="Toyoda A."/>
            <person name="Suzuki Y."/>
            <person name="Arimoto A."/>
            <person name="Ishii H."/>
            <person name="Satoh N."/>
            <person name="Nishiyama T."/>
            <person name="Hasebe M."/>
            <person name="Maruyama T."/>
            <person name="Minagawa J."/>
            <person name="Obokata J."/>
            <person name="Shigenobu S."/>
        </authorList>
    </citation>
    <scope>NUCLEOTIDE SEQUENCE [LARGE SCALE GENOMIC DNA]</scope>
</reference>
<organism evidence="2 3">
    <name type="scientific">Elysia marginata</name>
    <dbReference type="NCBI Taxonomy" id="1093978"/>
    <lineage>
        <taxon>Eukaryota</taxon>
        <taxon>Metazoa</taxon>
        <taxon>Spiralia</taxon>
        <taxon>Lophotrochozoa</taxon>
        <taxon>Mollusca</taxon>
        <taxon>Gastropoda</taxon>
        <taxon>Heterobranchia</taxon>
        <taxon>Euthyneura</taxon>
        <taxon>Panpulmonata</taxon>
        <taxon>Sacoglossa</taxon>
        <taxon>Placobranchoidea</taxon>
        <taxon>Plakobranchidae</taxon>
        <taxon>Elysia</taxon>
    </lineage>
</organism>
<keyword evidence="3" id="KW-1185">Reference proteome</keyword>
<gene>
    <name evidence="2" type="ORF">ElyMa_000431700</name>
</gene>
<dbReference type="Proteomes" id="UP000762676">
    <property type="component" value="Unassembled WGS sequence"/>
</dbReference>
<feature type="region of interest" description="Disordered" evidence="1">
    <location>
        <begin position="53"/>
        <end position="78"/>
    </location>
</feature>
<evidence type="ECO:0000313" key="3">
    <source>
        <dbReference type="Proteomes" id="UP000762676"/>
    </source>
</evidence>
<feature type="compositionally biased region" description="Basic and acidic residues" evidence="1">
    <location>
        <begin position="61"/>
        <end position="71"/>
    </location>
</feature>
<dbReference type="AlphaFoldDB" id="A0AAV4FMH9"/>
<protein>
    <submittedName>
        <fullName evidence="2">Uncharacterized protein</fullName>
    </submittedName>
</protein>
<name>A0AAV4FMH9_9GAST</name>
<dbReference type="EMBL" id="BMAT01000850">
    <property type="protein sequence ID" value="GFR74492.1"/>
    <property type="molecule type" value="Genomic_DNA"/>
</dbReference>
<evidence type="ECO:0000256" key="1">
    <source>
        <dbReference type="SAM" id="MobiDB-lite"/>
    </source>
</evidence>
<accession>A0AAV4FMH9</accession>
<evidence type="ECO:0000313" key="2">
    <source>
        <dbReference type="EMBL" id="GFR74492.1"/>
    </source>
</evidence>